<accession>A0A1M5A416</accession>
<keyword evidence="2" id="KW-1185">Reference proteome</keyword>
<dbReference type="EMBL" id="FQVK01000023">
    <property type="protein sequence ID" value="SHF24955.1"/>
    <property type="molecule type" value="Genomic_DNA"/>
</dbReference>
<reference evidence="1 2" key="1">
    <citation type="submission" date="2016-11" db="EMBL/GenBank/DDBJ databases">
        <authorList>
            <person name="Varghese N."/>
            <person name="Submissions S."/>
        </authorList>
    </citation>
    <scope>NUCLEOTIDE SEQUENCE [LARGE SCALE GENOMIC DNA]</scope>
    <source>
        <strain evidence="1 2">DSM 29341</strain>
    </source>
</reference>
<evidence type="ECO:0000313" key="1">
    <source>
        <dbReference type="EMBL" id="SHF24955.1"/>
    </source>
</evidence>
<evidence type="ECO:0000313" key="2">
    <source>
        <dbReference type="Proteomes" id="UP000325134"/>
    </source>
</evidence>
<name>A0A1M5A416_9RHOB</name>
<sequence length="45" mass="4774">MLTMLGELVVIGALGALLAGAAVKAAEAERVRVRAEAKRKNRGRR</sequence>
<dbReference type="AlphaFoldDB" id="A0A1M5A416"/>
<organism evidence="1 2">
    <name type="scientific">Ruegeria intermedia</name>
    <dbReference type="NCBI Taxonomy" id="996115"/>
    <lineage>
        <taxon>Bacteria</taxon>
        <taxon>Pseudomonadati</taxon>
        <taxon>Pseudomonadota</taxon>
        <taxon>Alphaproteobacteria</taxon>
        <taxon>Rhodobacterales</taxon>
        <taxon>Roseobacteraceae</taxon>
        <taxon>Ruegeria</taxon>
    </lineage>
</organism>
<proteinExistence type="predicted"/>
<protein>
    <submittedName>
        <fullName evidence="1">Uncharacterized protein</fullName>
    </submittedName>
</protein>
<gene>
    <name evidence="1" type="ORF">SAMN05444279_12341</name>
</gene>
<dbReference type="Proteomes" id="UP000325134">
    <property type="component" value="Unassembled WGS sequence"/>
</dbReference>